<protein>
    <recommendedName>
        <fullName evidence="8">Carotenoid oxygenase</fullName>
    </recommendedName>
</protein>
<dbReference type="Pfam" id="PF03055">
    <property type="entry name" value="RPE65"/>
    <property type="match status" value="1"/>
</dbReference>
<keyword evidence="4 5" id="KW-0408">Iron</keyword>
<dbReference type="Proteomes" id="UP001295423">
    <property type="component" value="Unassembled WGS sequence"/>
</dbReference>
<feature type="binding site" evidence="5">
    <location>
        <position position="352"/>
    </location>
    <ligand>
        <name>Fe cation</name>
        <dbReference type="ChEBI" id="CHEBI:24875"/>
        <note>catalytic</note>
    </ligand>
</feature>
<dbReference type="AlphaFoldDB" id="A0AAD2FL36"/>
<dbReference type="GO" id="GO:0010436">
    <property type="term" value="F:carotenoid dioxygenase activity"/>
    <property type="evidence" value="ECO:0007669"/>
    <property type="project" value="TreeGrafter"/>
</dbReference>
<keyword evidence="2 5" id="KW-0479">Metal-binding</keyword>
<comment type="similarity">
    <text evidence="1">Belongs to the carotenoid oxygenase family.</text>
</comment>
<organism evidence="6 7">
    <name type="scientific">Cylindrotheca closterium</name>
    <dbReference type="NCBI Taxonomy" id="2856"/>
    <lineage>
        <taxon>Eukaryota</taxon>
        <taxon>Sar</taxon>
        <taxon>Stramenopiles</taxon>
        <taxon>Ochrophyta</taxon>
        <taxon>Bacillariophyta</taxon>
        <taxon>Bacillariophyceae</taxon>
        <taxon>Bacillariophycidae</taxon>
        <taxon>Bacillariales</taxon>
        <taxon>Bacillariaceae</taxon>
        <taxon>Cylindrotheca</taxon>
    </lineage>
</organism>
<evidence type="ECO:0000256" key="2">
    <source>
        <dbReference type="ARBA" id="ARBA00022723"/>
    </source>
</evidence>
<keyword evidence="3" id="KW-0560">Oxidoreductase</keyword>
<reference evidence="6" key="1">
    <citation type="submission" date="2023-08" db="EMBL/GenBank/DDBJ databases">
        <authorList>
            <person name="Audoor S."/>
            <person name="Bilcke G."/>
        </authorList>
    </citation>
    <scope>NUCLEOTIDE SEQUENCE</scope>
</reference>
<evidence type="ECO:0000313" key="7">
    <source>
        <dbReference type="Proteomes" id="UP001295423"/>
    </source>
</evidence>
<dbReference type="InterPro" id="IPR004294">
    <property type="entry name" value="Carotenoid_Oase"/>
</dbReference>
<evidence type="ECO:0000256" key="1">
    <source>
        <dbReference type="ARBA" id="ARBA00006787"/>
    </source>
</evidence>
<name>A0AAD2FL36_9STRA</name>
<evidence type="ECO:0000313" key="6">
    <source>
        <dbReference type="EMBL" id="CAJ1939249.1"/>
    </source>
</evidence>
<proteinExistence type="inferred from homology"/>
<comment type="caution">
    <text evidence="6">The sequence shown here is derived from an EMBL/GenBank/DDBJ whole genome shotgun (WGS) entry which is preliminary data.</text>
</comment>
<evidence type="ECO:0000256" key="3">
    <source>
        <dbReference type="ARBA" id="ARBA00023002"/>
    </source>
</evidence>
<evidence type="ECO:0008006" key="8">
    <source>
        <dbReference type="Google" id="ProtNLM"/>
    </source>
</evidence>
<feature type="binding site" evidence="5">
    <location>
        <position position="283"/>
    </location>
    <ligand>
        <name>Fe cation</name>
        <dbReference type="ChEBI" id="CHEBI:24875"/>
        <note>catalytic</note>
    </ligand>
</feature>
<keyword evidence="7" id="KW-1185">Reference proteome</keyword>
<sequence length="572" mass="63848">MRIHPFFTVAALPSAAAFVARNKKASPRSSTLHATTIPFEETRASDTIVHREGYDAMAWEKGFQNVESEACYELDGEFPADLVGTFFQNGHAKFYISDDEFHVHPFDADGMIQAVTFGNKNNSKAWFRNRYIQTPGYLQELKENKVCKRGVFGTARNKGKWWSNIFDVDFKNVANTHVLFMGDDELYALWEAGAPFQIDPTTLETVEESTLYGAINDGEIANNRYAAHYKIDPIRQQVCGFSILPGDKDPANTHKICVMEHDRKDKRLLYQKAYPFDGLGVAHDCAVTENYFIFLQAPFEFKPIPLILGLKGAAESIVFDEEAEFGKLILIPRGDNHKEPIVIDVPTYFSFHTSNSFEDEDGNVILDMVVAKSDYSMLAMAGEETGYRKRPVWEGMNWAKDVPANELLRVTLDPKTSKLVSEVSLSPDCATIEFPVINPSKMSQPYKYAYCATAASATEMSPLQGIAKIDVETGTLLEKWLPEPDQYITEVAFCPKAGQATDKEDDGYLVTYLLDSNKKSNELIVFDAASPGKGPIGRASLQGWCVNHSLHGTFVPGFTPELTNEVKASFDS</sequence>
<dbReference type="GO" id="GO:0046872">
    <property type="term" value="F:metal ion binding"/>
    <property type="evidence" value="ECO:0007669"/>
    <property type="project" value="UniProtKB-KW"/>
</dbReference>
<feature type="binding site" evidence="5">
    <location>
        <position position="228"/>
    </location>
    <ligand>
        <name>Fe cation</name>
        <dbReference type="ChEBI" id="CHEBI:24875"/>
        <note>catalytic</note>
    </ligand>
</feature>
<dbReference type="EMBL" id="CAKOGP040000779">
    <property type="protein sequence ID" value="CAJ1939249.1"/>
    <property type="molecule type" value="Genomic_DNA"/>
</dbReference>
<evidence type="ECO:0000256" key="4">
    <source>
        <dbReference type="ARBA" id="ARBA00023004"/>
    </source>
</evidence>
<dbReference type="GO" id="GO:0016121">
    <property type="term" value="P:carotene catabolic process"/>
    <property type="evidence" value="ECO:0007669"/>
    <property type="project" value="TreeGrafter"/>
</dbReference>
<dbReference type="PANTHER" id="PTHR10543">
    <property type="entry name" value="BETA-CAROTENE DIOXYGENASE"/>
    <property type="match status" value="1"/>
</dbReference>
<evidence type="ECO:0000256" key="5">
    <source>
        <dbReference type="PIRSR" id="PIRSR604294-1"/>
    </source>
</evidence>
<feature type="binding site" evidence="5">
    <location>
        <position position="551"/>
    </location>
    <ligand>
        <name>Fe cation</name>
        <dbReference type="ChEBI" id="CHEBI:24875"/>
        <note>catalytic</note>
    </ligand>
</feature>
<accession>A0AAD2FL36</accession>
<gene>
    <name evidence="6" type="ORF">CYCCA115_LOCUS6502</name>
</gene>
<dbReference type="PANTHER" id="PTHR10543:SF89">
    <property type="entry name" value="CAROTENOID 9,10(9',10')-CLEAVAGE DIOXYGENASE 1"/>
    <property type="match status" value="1"/>
</dbReference>
<comment type="cofactor">
    <cofactor evidence="5">
        <name>Fe(2+)</name>
        <dbReference type="ChEBI" id="CHEBI:29033"/>
    </cofactor>
    <text evidence="5">Binds 1 Fe(2+) ion per subunit.</text>
</comment>